<dbReference type="Proteomes" id="UP001163603">
    <property type="component" value="Chromosome 4"/>
</dbReference>
<protein>
    <submittedName>
        <fullName evidence="1">Uncharacterized protein</fullName>
    </submittedName>
</protein>
<gene>
    <name evidence="1" type="ORF">Pint_18836</name>
</gene>
<reference evidence="2" key="1">
    <citation type="journal article" date="2023" name="G3 (Bethesda)">
        <title>Genome assembly and association tests identify interacting loci associated with vigor, precocity, and sex in interspecific pistachio rootstocks.</title>
        <authorList>
            <person name="Palmer W."/>
            <person name="Jacygrad E."/>
            <person name="Sagayaradj S."/>
            <person name="Cavanaugh K."/>
            <person name="Han R."/>
            <person name="Bertier L."/>
            <person name="Beede B."/>
            <person name="Kafkas S."/>
            <person name="Golino D."/>
            <person name="Preece J."/>
            <person name="Michelmore R."/>
        </authorList>
    </citation>
    <scope>NUCLEOTIDE SEQUENCE [LARGE SCALE GENOMIC DNA]</scope>
</reference>
<dbReference type="EMBL" id="CM047739">
    <property type="protein sequence ID" value="KAJ0043907.1"/>
    <property type="molecule type" value="Genomic_DNA"/>
</dbReference>
<keyword evidence="2" id="KW-1185">Reference proteome</keyword>
<name>A0ACC0Z2F4_9ROSI</name>
<proteinExistence type="predicted"/>
<accession>A0ACC0Z2F4</accession>
<organism evidence="1 2">
    <name type="scientific">Pistacia integerrima</name>
    <dbReference type="NCBI Taxonomy" id="434235"/>
    <lineage>
        <taxon>Eukaryota</taxon>
        <taxon>Viridiplantae</taxon>
        <taxon>Streptophyta</taxon>
        <taxon>Embryophyta</taxon>
        <taxon>Tracheophyta</taxon>
        <taxon>Spermatophyta</taxon>
        <taxon>Magnoliopsida</taxon>
        <taxon>eudicotyledons</taxon>
        <taxon>Gunneridae</taxon>
        <taxon>Pentapetalae</taxon>
        <taxon>rosids</taxon>
        <taxon>malvids</taxon>
        <taxon>Sapindales</taxon>
        <taxon>Anacardiaceae</taxon>
        <taxon>Pistacia</taxon>
    </lineage>
</organism>
<evidence type="ECO:0000313" key="1">
    <source>
        <dbReference type="EMBL" id="KAJ0043907.1"/>
    </source>
</evidence>
<sequence length="440" mass="49129">METEDMLKVSGDENNEICDLDDNVVEADSQPNNSDDKEDEPRIESMELNESNAGTEEGQFIEDRKQDNDFIDDSSIVQVNVELTEAVKLAEKVVESGSTVHVQNGCLISSNESPIRNYVMDVSSMSGVKRSRMTFEDDQPSVHVSYNSLTRASKLKLEELLQQWSEWQGQQGSSVNDSSGTLESGDATYFPAIHVGTKKGSAVSFWIDNETRNQQNEGFIPLDSNNTPLYDRGYALGLTLGDDSSNLEGGLKIIDDPSRCFNCGSYSHSLKECPKPRDNAAVNNARQQQKSRRPGALDAETRRLLGHGELDPPPWLNRMRELGYPPGYLDPDAEDQPSGITIFADEEIKEEQEDGEILETDTPEPQKKMTVKFPGINAPIPENADERLWTAGSLNPDPPRDRSHHRMSHRTESMTRGHHYDQRWSRDSRDDGPPGCDPSV</sequence>
<evidence type="ECO:0000313" key="2">
    <source>
        <dbReference type="Proteomes" id="UP001163603"/>
    </source>
</evidence>
<comment type="caution">
    <text evidence="1">The sequence shown here is derived from an EMBL/GenBank/DDBJ whole genome shotgun (WGS) entry which is preliminary data.</text>
</comment>